<dbReference type="NCBIfam" id="NF002074">
    <property type="entry name" value="PRK00913.1-4"/>
    <property type="match status" value="1"/>
</dbReference>
<dbReference type="InterPro" id="IPR011356">
    <property type="entry name" value="Leucine_aapep/pepB"/>
</dbReference>
<dbReference type="PANTHER" id="PTHR11963">
    <property type="entry name" value="LEUCINE AMINOPEPTIDASE-RELATED"/>
    <property type="match status" value="1"/>
</dbReference>
<dbReference type="PRINTS" id="PR00481">
    <property type="entry name" value="LAMNOPPTDASE"/>
</dbReference>
<name>A0A643CL08_ANAMA</name>
<comment type="function">
    <text evidence="8">Presumably involved in the processing and regular turnover of intracellular proteins. Catalyzes the removal of unsubstituted N-terminal amino acids from various peptides.</text>
</comment>
<dbReference type="Gene3D" id="3.40.220.10">
    <property type="entry name" value="Leucine Aminopeptidase, subunit E, domain 1"/>
    <property type="match status" value="1"/>
</dbReference>
<reference evidence="11" key="1">
    <citation type="submission" date="2019-08" db="EMBL/GenBank/DDBJ databases">
        <authorList>
            <person name="Amaro Estrada I."/>
            <person name="Quiroz Castaneda R.E."/>
            <person name="Martinez Ocampo F."/>
            <person name="Rodriguez Camarillo S.D."/>
        </authorList>
    </citation>
    <scope>NUCLEOTIDE SEQUENCE</scope>
    <source>
        <strain evidence="11">MEX-30-184-02</strain>
    </source>
</reference>
<dbReference type="InterPro" id="IPR043472">
    <property type="entry name" value="Macro_dom-like"/>
</dbReference>
<feature type="active site" evidence="8">
    <location>
        <position position="309"/>
    </location>
</feature>
<feature type="binding site" evidence="8">
    <location>
        <position position="302"/>
    </location>
    <ligand>
        <name>Mn(2+)</name>
        <dbReference type="ChEBI" id="CHEBI:29035"/>
        <label>1</label>
    </ligand>
</feature>
<dbReference type="InterPro" id="IPR023042">
    <property type="entry name" value="Peptidase_M17_leu_NH2_pept"/>
</dbReference>
<dbReference type="InterPro" id="IPR000819">
    <property type="entry name" value="Peptidase_M17_C"/>
</dbReference>
<evidence type="ECO:0000259" key="10">
    <source>
        <dbReference type="PROSITE" id="PS00631"/>
    </source>
</evidence>
<dbReference type="SUPFAM" id="SSF52949">
    <property type="entry name" value="Macro domain-like"/>
    <property type="match status" value="1"/>
</dbReference>
<keyword evidence="4 8" id="KW-0031">Aminopeptidase</keyword>
<dbReference type="Pfam" id="PF02789">
    <property type="entry name" value="Peptidase_M17_N"/>
    <property type="match status" value="1"/>
</dbReference>
<dbReference type="SUPFAM" id="SSF53187">
    <property type="entry name" value="Zn-dependent exopeptidases"/>
    <property type="match status" value="1"/>
</dbReference>
<dbReference type="GO" id="GO:0070006">
    <property type="term" value="F:metalloaminopeptidase activity"/>
    <property type="evidence" value="ECO:0007669"/>
    <property type="project" value="InterPro"/>
</dbReference>
<dbReference type="CDD" id="cd00433">
    <property type="entry name" value="Peptidase_M17"/>
    <property type="match status" value="1"/>
</dbReference>
<dbReference type="GO" id="GO:0030145">
    <property type="term" value="F:manganese ion binding"/>
    <property type="evidence" value="ECO:0007669"/>
    <property type="project" value="UniProtKB-UniRule"/>
</dbReference>
<keyword evidence="9" id="KW-0472">Membrane</keyword>
<comment type="catalytic activity">
    <reaction evidence="1 8">
        <text>Release of an N-terminal amino acid, Xaa-|-Yaa-, in which Xaa is preferably Leu, but may be other amino acids including Pro although not Arg or Lys, and Yaa may be Pro. Amino acid amides and methyl esters are also readily hydrolyzed, but rates on arylamides are exceedingly low.</text>
        <dbReference type="EC" id="3.4.11.1"/>
    </reaction>
</comment>
<evidence type="ECO:0000256" key="6">
    <source>
        <dbReference type="ARBA" id="ARBA00022801"/>
    </source>
</evidence>
<evidence type="ECO:0000256" key="1">
    <source>
        <dbReference type="ARBA" id="ARBA00000135"/>
    </source>
</evidence>
<feature type="domain" description="Cytosol aminopeptidase" evidence="10">
    <location>
        <begin position="377"/>
        <end position="384"/>
    </location>
</feature>
<dbReference type="EC" id="3.4.11.1" evidence="8"/>
<keyword evidence="9" id="KW-0812">Transmembrane</keyword>
<dbReference type="GO" id="GO:0005737">
    <property type="term" value="C:cytoplasm"/>
    <property type="evidence" value="ECO:0007669"/>
    <property type="project" value="UniProtKB-SubCell"/>
</dbReference>
<dbReference type="InterPro" id="IPR008283">
    <property type="entry name" value="Peptidase_M17_N"/>
</dbReference>
<dbReference type="Pfam" id="PF00883">
    <property type="entry name" value="Peptidase_M17"/>
    <property type="match status" value="1"/>
</dbReference>
<evidence type="ECO:0000256" key="3">
    <source>
        <dbReference type="ARBA" id="ARBA00009528"/>
    </source>
</evidence>
<dbReference type="PANTHER" id="PTHR11963:SF23">
    <property type="entry name" value="CYTOSOL AMINOPEPTIDASE"/>
    <property type="match status" value="1"/>
</dbReference>
<evidence type="ECO:0000256" key="9">
    <source>
        <dbReference type="SAM" id="Phobius"/>
    </source>
</evidence>
<proteinExistence type="inferred from homology"/>
<keyword evidence="9" id="KW-1133">Transmembrane helix</keyword>
<dbReference type="Gene3D" id="3.40.630.10">
    <property type="entry name" value="Zn peptidases"/>
    <property type="match status" value="1"/>
</dbReference>
<evidence type="ECO:0000256" key="4">
    <source>
        <dbReference type="ARBA" id="ARBA00022438"/>
    </source>
</evidence>
<comment type="caution">
    <text evidence="11">The sequence shown here is derived from an EMBL/GenBank/DDBJ whole genome shotgun (WGS) entry which is preliminary data.</text>
</comment>
<dbReference type="AlphaFoldDB" id="A0A643CL08"/>
<feature type="binding site" evidence="8">
    <location>
        <position position="297"/>
    </location>
    <ligand>
        <name>Mn(2+)</name>
        <dbReference type="ChEBI" id="CHEBI:29035"/>
        <label>2</label>
    </ligand>
</feature>
<comment type="subcellular location">
    <subcellularLocation>
        <location evidence="8">Cytoplasm</location>
    </subcellularLocation>
</comment>
<keyword evidence="6 8" id="KW-0378">Hydrolase</keyword>
<dbReference type="HAMAP" id="MF_00181">
    <property type="entry name" value="Cytosol_peptidase_M17"/>
    <property type="match status" value="1"/>
</dbReference>
<protein>
    <recommendedName>
        <fullName evidence="8">Probable cytosol aminopeptidase</fullName>
        <ecNumber evidence="8">3.4.11.1</ecNumber>
    </recommendedName>
    <alternativeName>
        <fullName evidence="8">Leucine aminopeptidase</fullName>
        <shortName evidence="8">LAP</shortName>
        <ecNumber evidence="8">3.4.11.10</ecNumber>
    </alternativeName>
    <alternativeName>
        <fullName evidence="8">Leucyl aminopeptidase</fullName>
    </alternativeName>
</protein>
<dbReference type="PROSITE" id="PS00631">
    <property type="entry name" value="CYTOSOL_AP"/>
    <property type="match status" value="1"/>
</dbReference>
<feature type="binding site" evidence="8">
    <location>
        <position position="381"/>
    </location>
    <ligand>
        <name>Mn(2+)</name>
        <dbReference type="ChEBI" id="CHEBI:29035"/>
        <label>1</label>
    </ligand>
</feature>
<dbReference type="EC" id="3.4.11.10" evidence="8"/>
<feature type="binding site" evidence="8">
    <location>
        <position position="302"/>
    </location>
    <ligand>
        <name>Mn(2+)</name>
        <dbReference type="ChEBI" id="CHEBI:29035"/>
        <label>2</label>
    </ligand>
</feature>
<evidence type="ECO:0000256" key="2">
    <source>
        <dbReference type="ARBA" id="ARBA00000967"/>
    </source>
</evidence>
<keyword evidence="5 8" id="KW-0645">Protease</keyword>
<evidence type="ECO:0000256" key="8">
    <source>
        <dbReference type="HAMAP-Rule" id="MF_00181"/>
    </source>
</evidence>
<keyword evidence="7 8" id="KW-0464">Manganese</keyword>
<gene>
    <name evidence="8" type="primary">pepA</name>
    <name evidence="11" type="ORF">FY207_03215</name>
</gene>
<dbReference type="EMBL" id="VTCY01000009">
    <property type="protein sequence ID" value="KAB0451745.1"/>
    <property type="molecule type" value="Genomic_DNA"/>
</dbReference>
<feature type="active site" evidence="8">
    <location>
        <position position="383"/>
    </location>
</feature>
<dbReference type="NCBIfam" id="NF002077">
    <property type="entry name" value="PRK00913.2-4"/>
    <property type="match status" value="1"/>
</dbReference>
<dbReference type="GO" id="GO:0006508">
    <property type="term" value="P:proteolysis"/>
    <property type="evidence" value="ECO:0007669"/>
    <property type="project" value="UniProtKB-KW"/>
</dbReference>
<feature type="binding site" evidence="8">
    <location>
        <position position="379"/>
    </location>
    <ligand>
        <name>Mn(2+)</name>
        <dbReference type="ChEBI" id="CHEBI:29035"/>
        <label>1</label>
    </ligand>
</feature>
<comment type="similarity">
    <text evidence="3 8">Belongs to the peptidase M17 family.</text>
</comment>
<feature type="binding site" evidence="8">
    <location>
        <position position="381"/>
    </location>
    <ligand>
        <name>Mn(2+)</name>
        <dbReference type="ChEBI" id="CHEBI:29035"/>
        <label>2</label>
    </ligand>
</feature>
<keyword evidence="8" id="KW-0963">Cytoplasm</keyword>
<evidence type="ECO:0000256" key="7">
    <source>
        <dbReference type="ARBA" id="ARBA00023211"/>
    </source>
</evidence>
<comment type="cofactor">
    <cofactor evidence="8">
        <name>Mn(2+)</name>
        <dbReference type="ChEBI" id="CHEBI:29035"/>
    </cofactor>
    <text evidence="8">Binds 2 manganese ions per subunit.</text>
</comment>
<feature type="transmembrane region" description="Helical" evidence="9">
    <location>
        <begin position="27"/>
        <end position="46"/>
    </location>
</feature>
<comment type="catalytic activity">
    <reaction evidence="2 8">
        <text>Release of an N-terminal amino acid, preferentially leucine, but not glutamic or aspartic acids.</text>
        <dbReference type="EC" id="3.4.11.10"/>
    </reaction>
</comment>
<evidence type="ECO:0000313" key="11">
    <source>
        <dbReference type="EMBL" id="KAB0451745.1"/>
    </source>
</evidence>
<dbReference type="NCBIfam" id="NF002075">
    <property type="entry name" value="PRK00913.2-2"/>
    <property type="match status" value="1"/>
</dbReference>
<sequence>MCYGTRIVGRYTIYFLKYRANGARIRALVLVWFGARMVSVSFLGLASGVSTLLKTAVLVVGVFEGSNVLEDGGILRPEERKTVLRIKDMAMFSGKFADTMPIVLTHDGGVVLVVGLGKESDTITESKAMELGGAVYSSLEKIKAKSATVVAPGGSELRVAYGAFLRSFKFDQYFHSKKSDNASTVQEISMLVAGDAESAKKSFDALKKAEGESVFFVRSLVSEPSNVLYPEEYSVRIQKELAPLGVEVEVLDEKRMEEKGMMALLGVGQGSTKESKLVVMKYTGAPGGGAPLAFVGKGVTFDTGGISLKPAKGMWSMKYDMGGSAVVVGLMRTLAARKAKVNAVGVVGLVENAVGGNAQRPGDIVTSMSGQTIEVLNTDAEGRLVLADALWYTQKVFSPKFIVDLATLTGAITVALGENQYAGLFSNSDSLAEQLAKAGEEVNEKLWRMPMGDAYDKMIDSPVADVQNISTKGHGADSITAAQFLQRFVNGVPWAHLDIAGVAWDDDGSAVSAKGATGFGVMLLNRFVSKYYEK</sequence>
<evidence type="ECO:0000256" key="5">
    <source>
        <dbReference type="ARBA" id="ARBA00022670"/>
    </source>
</evidence>
<accession>A0A643CL08</accession>
<organism evidence="11">
    <name type="scientific">Anaplasma marginale</name>
    <dbReference type="NCBI Taxonomy" id="770"/>
    <lineage>
        <taxon>Bacteria</taxon>
        <taxon>Pseudomonadati</taxon>
        <taxon>Pseudomonadota</taxon>
        <taxon>Alphaproteobacteria</taxon>
        <taxon>Rickettsiales</taxon>
        <taxon>Anaplasmataceae</taxon>
        <taxon>Anaplasma</taxon>
    </lineage>
</organism>
<keyword evidence="8" id="KW-0479">Metal-binding</keyword>
<feature type="binding site" evidence="8">
    <location>
        <position position="320"/>
    </location>
    <ligand>
        <name>Mn(2+)</name>
        <dbReference type="ChEBI" id="CHEBI:29035"/>
        <label>2</label>
    </ligand>
</feature>